<dbReference type="EMBL" id="JAGIZQ010000005">
    <property type="protein sequence ID" value="KAH6628036.1"/>
    <property type="molecule type" value="Genomic_DNA"/>
</dbReference>
<dbReference type="Proteomes" id="UP000724584">
    <property type="component" value="Unassembled WGS sequence"/>
</dbReference>
<organism evidence="1 2">
    <name type="scientific">Chaetomium tenue</name>
    <dbReference type="NCBI Taxonomy" id="1854479"/>
    <lineage>
        <taxon>Eukaryota</taxon>
        <taxon>Fungi</taxon>
        <taxon>Dikarya</taxon>
        <taxon>Ascomycota</taxon>
        <taxon>Pezizomycotina</taxon>
        <taxon>Sordariomycetes</taxon>
        <taxon>Sordariomycetidae</taxon>
        <taxon>Sordariales</taxon>
        <taxon>Chaetomiaceae</taxon>
        <taxon>Chaetomium</taxon>
    </lineage>
</organism>
<keyword evidence="2" id="KW-1185">Reference proteome</keyword>
<comment type="caution">
    <text evidence="1">The sequence shown here is derived from an EMBL/GenBank/DDBJ whole genome shotgun (WGS) entry which is preliminary data.</text>
</comment>
<evidence type="ECO:0000313" key="1">
    <source>
        <dbReference type="EMBL" id="KAH6628036.1"/>
    </source>
</evidence>
<protein>
    <submittedName>
        <fullName evidence="1">Uncharacterized protein</fullName>
    </submittedName>
</protein>
<accession>A0ACB7P1Z0</accession>
<name>A0ACB7P1Z0_9PEZI</name>
<reference evidence="1 2" key="1">
    <citation type="journal article" date="2021" name="Nat. Commun.">
        <title>Genetic determinants of endophytism in the Arabidopsis root mycobiome.</title>
        <authorList>
            <person name="Mesny F."/>
            <person name="Miyauchi S."/>
            <person name="Thiergart T."/>
            <person name="Pickel B."/>
            <person name="Atanasova L."/>
            <person name="Karlsson M."/>
            <person name="Huettel B."/>
            <person name="Barry K.W."/>
            <person name="Haridas S."/>
            <person name="Chen C."/>
            <person name="Bauer D."/>
            <person name="Andreopoulos W."/>
            <person name="Pangilinan J."/>
            <person name="LaButti K."/>
            <person name="Riley R."/>
            <person name="Lipzen A."/>
            <person name="Clum A."/>
            <person name="Drula E."/>
            <person name="Henrissat B."/>
            <person name="Kohler A."/>
            <person name="Grigoriev I.V."/>
            <person name="Martin F.M."/>
            <person name="Hacquard S."/>
        </authorList>
    </citation>
    <scope>NUCLEOTIDE SEQUENCE [LARGE SCALE GENOMIC DNA]</scope>
    <source>
        <strain evidence="1 2">MPI-SDFR-AT-0079</strain>
    </source>
</reference>
<sequence>MTSLSPSQPSQRGFGGGPTGQDKTPLSTLNLDFLKSVNEKRTTRDGQPQKRRGPKPDSKPALTRRQELNRQAQRTHRERKELYIKALEDEVLRLKEIFSHISQDKARLADENRQLKALLAQNGIGGSLPGGSVLDDSASNPSASMGASYAPASSNTSAFTPPPLSAGSGGRGGGISPNSATYPHGHSHHQHQLSGQGSSLGVAAGTGGQPNQLPNIDYEQAGVDFVLTLENPCMNHLPWMLERAVTTGIREPCGHALMASCPPEPFSELSPDIPFGQQPQAQNGGGGGGGGHIHNHAPAEHPNPGPGTGAAPAAAGGTWTLNKGDLTTLLDLSKRLNLDGEITPVMAWGMVLAHPRLGELRTEDFARLAEDLGGKVRCYGFGAVMEEFEVRDALENVFSMRPDFGMGGY</sequence>
<proteinExistence type="predicted"/>
<gene>
    <name evidence="1" type="ORF">F5144DRAFT_515030</name>
</gene>
<evidence type="ECO:0000313" key="2">
    <source>
        <dbReference type="Proteomes" id="UP000724584"/>
    </source>
</evidence>